<keyword evidence="8" id="KW-0067">ATP-binding</keyword>
<comment type="subcellular location">
    <subcellularLocation>
        <location evidence="1">Cytoplasm</location>
        <location evidence="1">Cytoskeleton</location>
        <location evidence="1">Microtubule organizing center</location>
        <location evidence="1">Centrosome</location>
    </subcellularLocation>
    <subcellularLocation>
        <location evidence="2">Cytoplasm</location>
        <location evidence="2">Cytoskeleton</location>
        <location evidence="2">Spindle pole</location>
    </subcellularLocation>
</comment>
<dbReference type="PANTHER" id="PTHR43289:SF6">
    <property type="entry name" value="SERINE_THREONINE-PROTEIN KINASE NEKL-3"/>
    <property type="match status" value="1"/>
</dbReference>
<evidence type="ECO:0000256" key="6">
    <source>
        <dbReference type="ARBA" id="ARBA00022741"/>
    </source>
</evidence>
<comment type="caution">
    <text evidence="14">The sequence shown here is derived from an EMBL/GenBank/DDBJ whole genome shotgun (WGS) entry which is preliminary data.</text>
</comment>
<name>A0A8J3MX29_9CHLR</name>
<dbReference type="GO" id="GO:0005813">
    <property type="term" value="C:centrosome"/>
    <property type="evidence" value="ECO:0007669"/>
    <property type="project" value="UniProtKB-SubCell"/>
</dbReference>
<dbReference type="RefSeq" id="WP_220198444.1">
    <property type="nucleotide sequence ID" value="NZ_BNJF01000005.1"/>
</dbReference>
<evidence type="ECO:0000313" key="15">
    <source>
        <dbReference type="Proteomes" id="UP000612362"/>
    </source>
</evidence>
<dbReference type="GO" id="GO:0004674">
    <property type="term" value="F:protein serine/threonine kinase activity"/>
    <property type="evidence" value="ECO:0007669"/>
    <property type="project" value="UniProtKB-EC"/>
</dbReference>
<keyword evidence="12" id="KW-0472">Membrane</keyword>
<keyword evidence="10" id="KW-0963">Cytoplasm</keyword>
<comment type="similarity">
    <text evidence="3">Belongs to the protein kinase superfamily. NEK Ser/Thr protein kinase family. NIMA subfamily.</text>
</comment>
<evidence type="ECO:0000256" key="8">
    <source>
        <dbReference type="ARBA" id="ARBA00022840"/>
    </source>
</evidence>
<evidence type="ECO:0000256" key="9">
    <source>
        <dbReference type="ARBA" id="ARBA00023170"/>
    </source>
</evidence>
<dbReference type="SUPFAM" id="SSF49785">
    <property type="entry name" value="Galactose-binding domain-like"/>
    <property type="match status" value="1"/>
</dbReference>
<feature type="transmembrane region" description="Helical" evidence="12">
    <location>
        <begin position="458"/>
        <end position="478"/>
    </location>
</feature>
<dbReference type="PROSITE" id="PS50011">
    <property type="entry name" value="PROTEIN_KINASE_DOM"/>
    <property type="match status" value="1"/>
</dbReference>
<dbReference type="InterPro" id="IPR001245">
    <property type="entry name" value="Ser-Thr/Tyr_kinase_cat_dom"/>
</dbReference>
<evidence type="ECO:0000256" key="10">
    <source>
        <dbReference type="ARBA" id="ARBA00023212"/>
    </source>
</evidence>
<protein>
    <recommendedName>
        <fullName evidence="4">non-specific serine/threonine protein kinase</fullName>
        <ecNumber evidence="4">2.7.11.1</ecNumber>
    </recommendedName>
</protein>
<dbReference type="EMBL" id="BNJF01000005">
    <property type="protein sequence ID" value="GHO49303.1"/>
    <property type="molecule type" value="Genomic_DNA"/>
</dbReference>
<reference evidence="14" key="1">
    <citation type="submission" date="2020-10" db="EMBL/GenBank/DDBJ databases">
        <title>Taxonomic study of unclassified bacteria belonging to the class Ktedonobacteria.</title>
        <authorList>
            <person name="Yabe S."/>
            <person name="Wang C.M."/>
            <person name="Zheng Y."/>
            <person name="Sakai Y."/>
            <person name="Cavaletti L."/>
            <person name="Monciardini P."/>
            <person name="Donadio S."/>
        </authorList>
    </citation>
    <scope>NUCLEOTIDE SEQUENCE</scope>
    <source>
        <strain evidence="14">SOSP1-1</strain>
    </source>
</reference>
<feature type="compositionally biased region" description="Low complexity" evidence="11">
    <location>
        <begin position="543"/>
        <end position="568"/>
    </location>
</feature>
<dbReference type="Pfam" id="PF07714">
    <property type="entry name" value="PK_Tyr_Ser-Thr"/>
    <property type="match status" value="1"/>
</dbReference>
<evidence type="ECO:0000259" key="13">
    <source>
        <dbReference type="PROSITE" id="PS50011"/>
    </source>
</evidence>
<evidence type="ECO:0000256" key="3">
    <source>
        <dbReference type="ARBA" id="ARBA00010886"/>
    </source>
</evidence>
<organism evidence="14 15">
    <name type="scientific">Ktedonospora formicarum</name>
    <dbReference type="NCBI Taxonomy" id="2778364"/>
    <lineage>
        <taxon>Bacteria</taxon>
        <taxon>Bacillati</taxon>
        <taxon>Chloroflexota</taxon>
        <taxon>Ktedonobacteria</taxon>
        <taxon>Ktedonobacterales</taxon>
        <taxon>Ktedonobacteraceae</taxon>
        <taxon>Ktedonospora</taxon>
    </lineage>
</organism>
<dbReference type="GO" id="GO:0000922">
    <property type="term" value="C:spindle pole"/>
    <property type="evidence" value="ECO:0007669"/>
    <property type="project" value="UniProtKB-SubCell"/>
</dbReference>
<keyword evidence="6" id="KW-0547">Nucleotide-binding</keyword>
<dbReference type="GO" id="GO:0005524">
    <property type="term" value="F:ATP binding"/>
    <property type="evidence" value="ECO:0007669"/>
    <property type="project" value="UniProtKB-KW"/>
</dbReference>
<dbReference type="SUPFAM" id="SSF56112">
    <property type="entry name" value="Protein kinase-like (PK-like)"/>
    <property type="match status" value="1"/>
</dbReference>
<evidence type="ECO:0000256" key="5">
    <source>
        <dbReference type="ARBA" id="ARBA00022679"/>
    </source>
</evidence>
<feature type="compositionally biased region" description="Polar residues" evidence="11">
    <location>
        <begin position="338"/>
        <end position="358"/>
    </location>
</feature>
<feature type="compositionally biased region" description="Basic and acidic residues" evidence="11">
    <location>
        <begin position="277"/>
        <end position="290"/>
    </location>
</feature>
<dbReference type="InterPro" id="IPR008979">
    <property type="entry name" value="Galactose-bd-like_sf"/>
</dbReference>
<keyword evidence="5" id="KW-0808">Transferase</keyword>
<feature type="region of interest" description="Disordered" evidence="11">
    <location>
        <begin position="482"/>
        <end position="571"/>
    </location>
</feature>
<dbReference type="AlphaFoldDB" id="A0A8J3MX29"/>
<keyword evidence="15" id="KW-1185">Reference proteome</keyword>
<evidence type="ECO:0000256" key="1">
    <source>
        <dbReference type="ARBA" id="ARBA00004300"/>
    </source>
</evidence>
<evidence type="ECO:0000256" key="11">
    <source>
        <dbReference type="SAM" id="MobiDB-lite"/>
    </source>
</evidence>
<evidence type="ECO:0000313" key="14">
    <source>
        <dbReference type="EMBL" id="GHO49303.1"/>
    </source>
</evidence>
<feature type="compositionally biased region" description="Basic and acidic residues" evidence="11">
    <location>
        <begin position="423"/>
        <end position="433"/>
    </location>
</feature>
<evidence type="ECO:0000256" key="12">
    <source>
        <dbReference type="SAM" id="Phobius"/>
    </source>
</evidence>
<feature type="compositionally biased region" description="Low complexity" evidence="11">
    <location>
        <begin position="515"/>
        <end position="534"/>
    </location>
</feature>
<dbReference type="PANTHER" id="PTHR43289">
    <property type="entry name" value="MITOGEN-ACTIVATED PROTEIN KINASE KINASE KINASE 20-RELATED"/>
    <property type="match status" value="1"/>
</dbReference>
<dbReference type="Proteomes" id="UP000612362">
    <property type="component" value="Unassembled WGS sequence"/>
</dbReference>
<feature type="domain" description="Protein kinase" evidence="13">
    <location>
        <begin position="15"/>
        <end position="273"/>
    </location>
</feature>
<sequence>MDTSEGLVGRTVAGYALTTQLSSDLFKYVYLGEKVTESGDKQSVTLKYFHALPLATMDRQQQFLHEAERLKSLQHPYILPIVDYGINGETAIPYIISEFAPFRSLHNRILRQWPQPFLLDEALTIIKRVGEALAYAHEQKIVHGNLSAQSILFNASQEALLTDFDLASLQSDLPPETNEAYLASSKNGVQGDVYALAGILAAMLSSGQTSVKSPASGRTLNSPGNWLPQARHALPSSLSAYLHQALSRALDPEPQRRFASAQEFLYAIQEPSMSSQEKSEKGQSFERTETGEQEGAQPSSTLAETRIAHSVGDEREVVSRLTPLPKSHIPASRRAPRTTGTLAPSLTSKALSDATPSVQPAPPKRQVATDKLMPAVEEVGQQKSETGGKQSTLDDSKRINSMLEQLQSNYASLKPLPSGEGLSKPDEITSKGEARSEAVLPLVALSPKPAAHKHKGRLILALSLLLVICILVGSVLLATQQKTPSDNVSMAGSTATRISEQAHPGERSTQPVRQTPGTGTTTSTSATANATSGTKQPAGSKGTASTNQSNQPTTTAPTQAPTNASPAPSVFYSFEGSGQGWQSTFGSLQSSSQYSYDGAYSLKATISRQSYAFIRAQITQGQTVTTYVYVPSGTPSMTANISIGDGNNLWYDGPVIALTAGQWTRVSYTIGSMNISSPQVGIDLNAPSSVSVYVDAFSWG</sequence>
<dbReference type="EC" id="2.7.11.1" evidence="4"/>
<proteinExistence type="inferred from homology"/>
<dbReference type="InterPro" id="IPR011009">
    <property type="entry name" value="Kinase-like_dom_sf"/>
</dbReference>
<accession>A0A8J3MX29</accession>
<evidence type="ECO:0000256" key="4">
    <source>
        <dbReference type="ARBA" id="ARBA00012513"/>
    </source>
</evidence>
<gene>
    <name evidence="14" type="ORF">KSX_74660</name>
</gene>
<keyword evidence="12" id="KW-1133">Transmembrane helix</keyword>
<keyword evidence="10" id="KW-0206">Cytoskeleton</keyword>
<dbReference type="Gene3D" id="1.10.510.10">
    <property type="entry name" value="Transferase(Phosphotransferase) domain 1"/>
    <property type="match status" value="1"/>
</dbReference>
<evidence type="ECO:0000256" key="7">
    <source>
        <dbReference type="ARBA" id="ARBA00022777"/>
    </source>
</evidence>
<dbReference type="Gene3D" id="2.60.120.260">
    <property type="entry name" value="Galactose-binding domain-like"/>
    <property type="match status" value="1"/>
</dbReference>
<keyword evidence="7" id="KW-0418">Kinase</keyword>
<evidence type="ECO:0000256" key="2">
    <source>
        <dbReference type="ARBA" id="ARBA00004647"/>
    </source>
</evidence>
<feature type="compositionally biased region" description="Polar residues" evidence="11">
    <location>
        <begin position="482"/>
        <end position="499"/>
    </location>
</feature>
<feature type="region of interest" description="Disordered" evidence="11">
    <location>
        <begin position="412"/>
        <end position="433"/>
    </location>
</feature>
<keyword evidence="9" id="KW-0675">Receptor</keyword>
<feature type="region of interest" description="Disordered" evidence="11">
    <location>
        <begin position="269"/>
        <end position="369"/>
    </location>
</feature>
<dbReference type="InterPro" id="IPR000719">
    <property type="entry name" value="Prot_kinase_dom"/>
</dbReference>
<keyword evidence="12" id="KW-0812">Transmembrane</keyword>